<dbReference type="Gene3D" id="1.10.630.10">
    <property type="entry name" value="Cytochrome P450"/>
    <property type="match status" value="1"/>
</dbReference>
<dbReference type="PRINTS" id="PR00463">
    <property type="entry name" value="EP450I"/>
</dbReference>
<evidence type="ECO:0000256" key="2">
    <source>
        <dbReference type="ARBA" id="ARBA00010617"/>
    </source>
</evidence>
<keyword evidence="4 8" id="KW-0479">Metal-binding</keyword>
<dbReference type="GO" id="GO:0004497">
    <property type="term" value="F:monooxygenase activity"/>
    <property type="evidence" value="ECO:0007669"/>
    <property type="project" value="UniProtKB-KW"/>
</dbReference>
<keyword evidence="10" id="KW-0812">Transmembrane</keyword>
<dbReference type="EMBL" id="GL883110">
    <property type="protein sequence ID" value="EGG06012.1"/>
    <property type="molecule type" value="Genomic_DNA"/>
</dbReference>
<reference evidence="12" key="1">
    <citation type="journal article" date="2011" name="Proc. Natl. Acad. Sci. U.S.A.">
        <title>Obligate biotrophy features unraveled by the genomic analysis of rust fungi.</title>
        <authorList>
            <person name="Duplessis S."/>
            <person name="Cuomo C.A."/>
            <person name="Lin Y.-C."/>
            <person name="Aerts A."/>
            <person name="Tisserant E."/>
            <person name="Veneault-Fourrey C."/>
            <person name="Joly D.L."/>
            <person name="Hacquard S."/>
            <person name="Amselem J."/>
            <person name="Cantarel B.L."/>
            <person name="Chiu R."/>
            <person name="Coutinho P.M."/>
            <person name="Feau N."/>
            <person name="Field M."/>
            <person name="Frey P."/>
            <person name="Gelhaye E."/>
            <person name="Goldberg J."/>
            <person name="Grabherr M.G."/>
            <person name="Kodira C.D."/>
            <person name="Kohler A."/>
            <person name="Kuees U."/>
            <person name="Lindquist E.A."/>
            <person name="Lucas S.M."/>
            <person name="Mago R."/>
            <person name="Mauceli E."/>
            <person name="Morin E."/>
            <person name="Murat C."/>
            <person name="Pangilinan J.L."/>
            <person name="Park R."/>
            <person name="Pearson M."/>
            <person name="Quesneville H."/>
            <person name="Rouhier N."/>
            <person name="Sakthikumar S."/>
            <person name="Salamov A.A."/>
            <person name="Schmutz J."/>
            <person name="Selles B."/>
            <person name="Shapiro H."/>
            <person name="Tanguay P."/>
            <person name="Tuskan G.A."/>
            <person name="Henrissat B."/>
            <person name="Van de Peer Y."/>
            <person name="Rouze P."/>
            <person name="Ellis J.G."/>
            <person name="Dodds P.N."/>
            <person name="Schein J.E."/>
            <person name="Zhong S."/>
            <person name="Hamelin R.C."/>
            <person name="Grigoriev I.V."/>
            <person name="Szabo L.J."/>
            <person name="Martin F."/>
        </authorList>
    </citation>
    <scope>NUCLEOTIDE SEQUENCE [LARGE SCALE GENOMIC DNA]</scope>
    <source>
        <strain evidence="12">98AG31 / pathotype 3-4-7</strain>
    </source>
</reference>
<evidence type="ECO:0000256" key="3">
    <source>
        <dbReference type="ARBA" id="ARBA00022617"/>
    </source>
</evidence>
<evidence type="ECO:0000256" key="6">
    <source>
        <dbReference type="ARBA" id="ARBA00023004"/>
    </source>
</evidence>
<dbReference type="HOGENOM" id="CLU_001570_14_0_1"/>
<dbReference type="SUPFAM" id="SSF48264">
    <property type="entry name" value="Cytochrome P450"/>
    <property type="match status" value="1"/>
</dbReference>
<dbReference type="Proteomes" id="UP000001072">
    <property type="component" value="Unassembled WGS sequence"/>
</dbReference>
<dbReference type="GeneID" id="18927552"/>
<dbReference type="InterPro" id="IPR017972">
    <property type="entry name" value="Cyt_P450_CS"/>
</dbReference>
<evidence type="ECO:0000313" key="12">
    <source>
        <dbReference type="Proteomes" id="UP000001072"/>
    </source>
</evidence>
<dbReference type="AlphaFoldDB" id="F4RNN1"/>
<keyword evidence="10" id="KW-1133">Transmembrane helix</keyword>
<dbReference type="OrthoDB" id="1470350at2759"/>
<proteinExistence type="inferred from homology"/>
<feature type="transmembrane region" description="Helical" evidence="10">
    <location>
        <begin position="6"/>
        <end position="27"/>
    </location>
</feature>
<dbReference type="CDD" id="cd11061">
    <property type="entry name" value="CYP67-like"/>
    <property type="match status" value="1"/>
</dbReference>
<dbReference type="GO" id="GO:0020037">
    <property type="term" value="F:heme binding"/>
    <property type="evidence" value="ECO:0007669"/>
    <property type="project" value="InterPro"/>
</dbReference>
<dbReference type="InterPro" id="IPR036396">
    <property type="entry name" value="Cyt_P450_sf"/>
</dbReference>
<gene>
    <name evidence="11" type="ORF">MELLADRAFT_36399</name>
</gene>
<dbReference type="PANTHER" id="PTHR24305:SF29">
    <property type="entry name" value="BENZOATE-PARA-HYDROXYLASE"/>
    <property type="match status" value="1"/>
</dbReference>
<dbReference type="STRING" id="747676.F4RNN1"/>
<dbReference type="GO" id="GO:0016705">
    <property type="term" value="F:oxidoreductase activity, acting on paired donors, with incorporation or reduction of molecular oxygen"/>
    <property type="evidence" value="ECO:0007669"/>
    <property type="project" value="InterPro"/>
</dbReference>
<evidence type="ECO:0000256" key="7">
    <source>
        <dbReference type="ARBA" id="ARBA00023033"/>
    </source>
</evidence>
<keyword evidence="6 8" id="KW-0408">Iron</keyword>
<accession>F4RNN1</accession>
<keyword evidence="3 8" id="KW-0349">Heme</keyword>
<dbReference type="eggNOG" id="KOG0158">
    <property type="taxonomic scope" value="Eukaryota"/>
</dbReference>
<sequence>MLIFIINLFIFYLPISIILYHLFCYYFDYFSLKSYPGPFLAKFSRVWLAKVSRNGKRYLSIHEAHLKFGKFSMIRIAPDEISIADKDAIQPVLGHGNGNTKSEFYDAFVSIHRGLFNTRDRIDHTRKRKLISNTFSQKNVLEFEPYISSTLHQFLIQWDRLCDQVEKPSIDWYEFDSLPWFNYLAFDIIGDLAFGEPFGMIQRAADYAEVDDGHDQVLHLPAVQILNERGEYSMTQGCLPSWIRPITPYLDPWFARGATSVSNLAGIARNRVKKRLEGGPQDRKDLLARLQEGTDANGQPMGRDELTAEALTQLIAGSDTTSNSSCAILWWIVKHPNVHKKLVEELNTKFENPSIGVIEFIDCKDLKYLNACINEGLRRHSTSSIGLPRLMANDLNFKGFFIKKGTVVSVPSYEIHHDPEVWGDPWNFRPERWLEPDAKELEKAFMPFSFGPRSCVGRNVAILELQMIISTLVLRYDFQLSYPNQSELETREGFLRKPTECFIKIKRRLE</sequence>
<organism evidence="12">
    <name type="scientific">Melampsora larici-populina (strain 98AG31 / pathotype 3-4-7)</name>
    <name type="common">Poplar leaf rust fungus</name>
    <dbReference type="NCBI Taxonomy" id="747676"/>
    <lineage>
        <taxon>Eukaryota</taxon>
        <taxon>Fungi</taxon>
        <taxon>Dikarya</taxon>
        <taxon>Basidiomycota</taxon>
        <taxon>Pucciniomycotina</taxon>
        <taxon>Pucciniomycetes</taxon>
        <taxon>Pucciniales</taxon>
        <taxon>Melampsoraceae</taxon>
        <taxon>Melampsora</taxon>
    </lineage>
</organism>
<evidence type="ECO:0000313" key="11">
    <source>
        <dbReference type="EMBL" id="EGG06012.1"/>
    </source>
</evidence>
<evidence type="ECO:0000256" key="5">
    <source>
        <dbReference type="ARBA" id="ARBA00023002"/>
    </source>
</evidence>
<dbReference type="PANTHER" id="PTHR24305">
    <property type="entry name" value="CYTOCHROME P450"/>
    <property type="match status" value="1"/>
</dbReference>
<evidence type="ECO:0008006" key="13">
    <source>
        <dbReference type="Google" id="ProtNLM"/>
    </source>
</evidence>
<evidence type="ECO:0000256" key="9">
    <source>
        <dbReference type="RuleBase" id="RU000461"/>
    </source>
</evidence>
<name>F4RNN1_MELLP</name>
<evidence type="ECO:0000256" key="10">
    <source>
        <dbReference type="SAM" id="Phobius"/>
    </source>
</evidence>
<dbReference type="InParanoid" id="F4RNN1"/>
<feature type="binding site" description="axial binding residue" evidence="8">
    <location>
        <position position="455"/>
    </location>
    <ligand>
        <name>heme</name>
        <dbReference type="ChEBI" id="CHEBI:30413"/>
    </ligand>
    <ligandPart>
        <name>Fe</name>
        <dbReference type="ChEBI" id="CHEBI:18248"/>
    </ligandPart>
</feature>
<evidence type="ECO:0000256" key="1">
    <source>
        <dbReference type="ARBA" id="ARBA00001971"/>
    </source>
</evidence>
<dbReference type="InterPro" id="IPR002401">
    <property type="entry name" value="Cyt_P450_E_grp-I"/>
</dbReference>
<dbReference type="InterPro" id="IPR001128">
    <property type="entry name" value="Cyt_P450"/>
</dbReference>
<keyword evidence="5 9" id="KW-0560">Oxidoreductase</keyword>
<dbReference type="VEuPathDB" id="FungiDB:MELLADRAFT_36399"/>
<dbReference type="PROSITE" id="PS00086">
    <property type="entry name" value="CYTOCHROME_P450"/>
    <property type="match status" value="1"/>
</dbReference>
<keyword evidence="7 9" id="KW-0503">Monooxygenase</keyword>
<keyword evidence="12" id="KW-1185">Reference proteome</keyword>
<dbReference type="KEGG" id="mlr:MELLADRAFT_36399"/>
<comment type="similarity">
    <text evidence="2 9">Belongs to the cytochrome P450 family.</text>
</comment>
<dbReference type="RefSeq" id="XP_007410663.1">
    <property type="nucleotide sequence ID" value="XM_007410601.1"/>
</dbReference>
<dbReference type="Pfam" id="PF00067">
    <property type="entry name" value="p450"/>
    <property type="match status" value="1"/>
</dbReference>
<comment type="cofactor">
    <cofactor evidence="1 8">
        <name>heme</name>
        <dbReference type="ChEBI" id="CHEBI:30413"/>
    </cofactor>
</comment>
<protein>
    <recommendedName>
        <fullName evidence="13">Cytochrome P450 monooxygenase</fullName>
    </recommendedName>
</protein>
<dbReference type="PRINTS" id="PR00385">
    <property type="entry name" value="P450"/>
</dbReference>
<dbReference type="GO" id="GO:0005506">
    <property type="term" value="F:iron ion binding"/>
    <property type="evidence" value="ECO:0007669"/>
    <property type="project" value="InterPro"/>
</dbReference>
<evidence type="ECO:0000256" key="8">
    <source>
        <dbReference type="PIRSR" id="PIRSR602401-1"/>
    </source>
</evidence>
<dbReference type="InterPro" id="IPR050121">
    <property type="entry name" value="Cytochrome_P450_monoxygenase"/>
</dbReference>
<keyword evidence="10" id="KW-0472">Membrane</keyword>
<evidence type="ECO:0000256" key="4">
    <source>
        <dbReference type="ARBA" id="ARBA00022723"/>
    </source>
</evidence>